<name>A0A067S700_GALM3</name>
<evidence type="ECO:0000313" key="2">
    <source>
        <dbReference type="EMBL" id="KDR65672.1"/>
    </source>
</evidence>
<dbReference type="AlphaFoldDB" id="A0A067S700"/>
<dbReference type="Proteomes" id="UP000027222">
    <property type="component" value="Unassembled WGS sequence"/>
</dbReference>
<dbReference type="HOGENOM" id="CLU_956580_0_0_1"/>
<accession>A0A067S700</accession>
<protein>
    <submittedName>
        <fullName evidence="2">Uncharacterized protein</fullName>
    </submittedName>
</protein>
<feature type="compositionally biased region" description="Basic and acidic residues" evidence="1">
    <location>
        <begin position="1"/>
        <end position="20"/>
    </location>
</feature>
<feature type="region of interest" description="Disordered" evidence="1">
    <location>
        <begin position="1"/>
        <end position="29"/>
    </location>
</feature>
<gene>
    <name evidence="2" type="ORF">GALMADRAFT_217436</name>
</gene>
<dbReference type="EMBL" id="KL142436">
    <property type="protein sequence ID" value="KDR65672.1"/>
    <property type="molecule type" value="Genomic_DNA"/>
</dbReference>
<evidence type="ECO:0000313" key="3">
    <source>
        <dbReference type="Proteomes" id="UP000027222"/>
    </source>
</evidence>
<sequence>MLSSGDRKQDERADHDDGHLRGQALATARRGGKEGLEEFAVWRRKFDGSVLNSSQGWASVKLSSFSGLPTSAVVIRTPTTTRAKTVHVELYDQITVSRRDRKRRGHGGGAGDDGDGYCLWMRSICGWRKRTGSLAVNKRKVVGTRDVTVGAAEVLRNVKRSEEVGIGGNCYIVQEEIESALRRLDLRMDKELDMRGLDDRPGRGGSRGLCHRGIPNEGKRTIIRMEWIELEKIPIPCSIISILNARSSSVSFEEEKRNHYKKLTQLQAHKESILTYQVAVNLGSSKSKQSP</sequence>
<evidence type="ECO:0000256" key="1">
    <source>
        <dbReference type="SAM" id="MobiDB-lite"/>
    </source>
</evidence>
<organism evidence="2 3">
    <name type="scientific">Galerina marginata (strain CBS 339.88)</name>
    <dbReference type="NCBI Taxonomy" id="685588"/>
    <lineage>
        <taxon>Eukaryota</taxon>
        <taxon>Fungi</taxon>
        <taxon>Dikarya</taxon>
        <taxon>Basidiomycota</taxon>
        <taxon>Agaricomycotina</taxon>
        <taxon>Agaricomycetes</taxon>
        <taxon>Agaricomycetidae</taxon>
        <taxon>Agaricales</taxon>
        <taxon>Agaricineae</taxon>
        <taxon>Strophariaceae</taxon>
        <taxon>Galerina</taxon>
    </lineage>
</organism>
<reference evidence="3" key="1">
    <citation type="journal article" date="2014" name="Proc. Natl. Acad. Sci. U.S.A.">
        <title>Extensive sampling of basidiomycete genomes demonstrates inadequacy of the white-rot/brown-rot paradigm for wood decay fungi.</title>
        <authorList>
            <person name="Riley R."/>
            <person name="Salamov A.A."/>
            <person name="Brown D.W."/>
            <person name="Nagy L.G."/>
            <person name="Floudas D."/>
            <person name="Held B.W."/>
            <person name="Levasseur A."/>
            <person name="Lombard V."/>
            <person name="Morin E."/>
            <person name="Otillar R."/>
            <person name="Lindquist E.A."/>
            <person name="Sun H."/>
            <person name="LaButti K.M."/>
            <person name="Schmutz J."/>
            <person name="Jabbour D."/>
            <person name="Luo H."/>
            <person name="Baker S.E."/>
            <person name="Pisabarro A.G."/>
            <person name="Walton J.D."/>
            <person name="Blanchette R.A."/>
            <person name="Henrissat B."/>
            <person name="Martin F."/>
            <person name="Cullen D."/>
            <person name="Hibbett D.S."/>
            <person name="Grigoriev I.V."/>
        </authorList>
    </citation>
    <scope>NUCLEOTIDE SEQUENCE [LARGE SCALE GENOMIC DNA]</scope>
    <source>
        <strain evidence="3">CBS 339.88</strain>
    </source>
</reference>
<keyword evidence="3" id="KW-1185">Reference proteome</keyword>
<proteinExistence type="predicted"/>